<reference evidence="2" key="1">
    <citation type="submission" date="2020-08" db="EMBL/GenBank/DDBJ databases">
        <title>Multicomponent nature underlies the extraordinary mechanical properties of spider dragline silk.</title>
        <authorList>
            <person name="Kono N."/>
            <person name="Nakamura H."/>
            <person name="Mori M."/>
            <person name="Yoshida Y."/>
            <person name="Ohtoshi R."/>
            <person name="Malay A.D."/>
            <person name="Moran D.A.P."/>
            <person name="Tomita M."/>
            <person name="Numata K."/>
            <person name="Arakawa K."/>
        </authorList>
    </citation>
    <scope>NUCLEOTIDE SEQUENCE</scope>
</reference>
<evidence type="ECO:0000256" key="1">
    <source>
        <dbReference type="SAM" id="MobiDB-lite"/>
    </source>
</evidence>
<comment type="caution">
    <text evidence="2">The sequence shown here is derived from an EMBL/GenBank/DDBJ whole genome shotgun (WGS) entry which is preliminary data.</text>
</comment>
<feature type="region of interest" description="Disordered" evidence="1">
    <location>
        <begin position="49"/>
        <end position="135"/>
    </location>
</feature>
<organism evidence="2 3">
    <name type="scientific">Nephila pilipes</name>
    <name type="common">Giant wood spider</name>
    <name type="synonym">Nephila maculata</name>
    <dbReference type="NCBI Taxonomy" id="299642"/>
    <lineage>
        <taxon>Eukaryota</taxon>
        <taxon>Metazoa</taxon>
        <taxon>Ecdysozoa</taxon>
        <taxon>Arthropoda</taxon>
        <taxon>Chelicerata</taxon>
        <taxon>Arachnida</taxon>
        <taxon>Araneae</taxon>
        <taxon>Araneomorphae</taxon>
        <taxon>Entelegynae</taxon>
        <taxon>Araneoidea</taxon>
        <taxon>Nephilidae</taxon>
        <taxon>Nephila</taxon>
    </lineage>
</organism>
<protein>
    <submittedName>
        <fullName evidence="2">Uncharacterized protein</fullName>
    </submittedName>
</protein>
<proteinExistence type="predicted"/>
<keyword evidence="3" id="KW-1185">Reference proteome</keyword>
<feature type="compositionally biased region" description="Basic and acidic residues" evidence="1">
    <location>
        <begin position="117"/>
        <end position="134"/>
    </location>
</feature>
<gene>
    <name evidence="2" type="ORF">NPIL_564201</name>
</gene>
<dbReference type="EMBL" id="BMAW01022663">
    <property type="protein sequence ID" value="GFT78832.1"/>
    <property type="molecule type" value="Genomic_DNA"/>
</dbReference>
<dbReference type="AlphaFoldDB" id="A0A8X6PSM3"/>
<sequence>MIYSDRTNLATKLQNDILRGIKKKRGISLSEAIVSFLQRKVSLLNPRANLSMAPSNSRGKGKSPTLRWSTTKRDRTGSTSITPIHPIKVSTRQKSRGGKKSKHFKRKREQEGEEEYLQEKRGSQMEKKMQEHSARVPHLSSLNILFPFQSSACEKIQNMT</sequence>
<feature type="compositionally biased region" description="Basic residues" evidence="1">
    <location>
        <begin position="91"/>
        <end position="107"/>
    </location>
</feature>
<accession>A0A8X6PSM3</accession>
<evidence type="ECO:0000313" key="3">
    <source>
        <dbReference type="Proteomes" id="UP000887013"/>
    </source>
</evidence>
<name>A0A8X6PSM3_NEPPI</name>
<dbReference type="Proteomes" id="UP000887013">
    <property type="component" value="Unassembled WGS sequence"/>
</dbReference>
<evidence type="ECO:0000313" key="2">
    <source>
        <dbReference type="EMBL" id="GFT78832.1"/>
    </source>
</evidence>